<feature type="domain" description="GH3 C-terminal" evidence="4">
    <location>
        <begin position="414"/>
        <end position="533"/>
    </location>
</feature>
<comment type="caution">
    <text evidence="5">The sequence shown here is derived from an EMBL/GenBank/DDBJ whole genome shotgun (WGS) entry which is preliminary data.</text>
</comment>
<gene>
    <name evidence="5" type="ORF">DH2020_023934</name>
</gene>
<comment type="similarity">
    <text evidence="1">Belongs to the IAA-amido conjugating enzyme family.</text>
</comment>
<evidence type="ECO:0000313" key="5">
    <source>
        <dbReference type="EMBL" id="KAK6143586.1"/>
    </source>
</evidence>
<dbReference type="PANTHER" id="PTHR31901">
    <property type="entry name" value="GH3 DOMAIN-CONTAINING PROTEIN"/>
    <property type="match status" value="1"/>
</dbReference>
<evidence type="ECO:0000256" key="2">
    <source>
        <dbReference type="ARBA" id="ARBA00022598"/>
    </source>
</evidence>
<keyword evidence="6" id="KW-1185">Reference proteome</keyword>
<dbReference type="InterPro" id="IPR055377">
    <property type="entry name" value="GH3_M"/>
</dbReference>
<keyword evidence="2" id="KW-0436">Ligase</keyword>
<dbReference type="EMBL" id="JABTTQ020000013">
    <property type="protein sequence ID" value="KAK6143586.1"/>
    <property type="molecule type" value="Genomic_DNA"/>
</dbReference>
<dbReference type="Pfam" id="PF03321">
    <property type="entry name" value="GH3"/>
    <property type="match status" value="1"/>
</dbReference>
<protein>
    <recommendedName>
        <fullName evidence="7">Indole-3-acetic acid-amido synthetase</fullName>
    </recommendedName>
</protein>
<evidence type="ECO:0000259" key="3">
    <source>
        <dbReference type="Pfam" id="PF23571"/>
    </source>
</evidence>
<evidence type="ECO:0008006" key="7">
    <source>
        <dbReference type="Google" id="ProtNLM"/>
    </source>
</evidence>
<reference evidence="5 6" key="1">
    <citation type="journal article" date="2021" name="Comput. Struct. Biotechnol. J.">
        <title>De novo genome assembly of the potent medicinal plant Rehmannia glutinosa using nanopore technology.</title>
        <authorList>
            <person name="Ma L."/>
            <person name="Dong C."/>
            <person name="Song C."/>
            <person name="Wang X."/>
            <person name="Zheng X."/>
            <person name="Niu Y."/>
            <person name="Chen S."/>
            <person name="Feng W."/>
        </authorList>
    </citation>
    <scope>NUCLEOTIDE SEQUENCE [LARGE SCALE GENOMIC DNA]</scope>
    <source>
        <strain evidence="5">DH-2019</strain>
    </source>
</reference>
<evidence type="ECO:0000256" key="1">
    <source>
        <dbReference type="ARBA" id="ARBA00008068"/>
    </source>
</evidence>
<proteinExistence type="inferred from homology"/>
<dbReference type="InterPro" id="IPR055378">
    <property type="entry name" value="GH3_C"/>
</dbReference>
<evidence type="ECO:0000259" key="4">
    <source>
        <dbReference type="Pfam" id="PF23572"/>
    </source>
</evidence>
<evidence type="ECO:0000313" key="6">
    <source>
        <dbReference type="Proteomes" id="UP001318860"/>
    </source>
</evidence>
<dbReference type="Pfam" id="PF23571">
    <property type="entry name" value="GH3_M"/>
    <property type="match status" value="1"/>
</dbReference>
<dbReference type="InterPro" id="IPR004993">
    <property type="entry name" value="GH3"/>
</dbReference>
<dbReference type="Pfam" id="PF23572">
    <property type="entry name" value="GH3_C"/>
    <property type="match status" value="1"/>
</dbReference>
<sequence length="557" mass="63364">MAANWSLSYPVDSPACEKHPNPLQLIEEMTRNADSVQQDVLTRILTRNAQTEYLKGFNLDGATDRETFKSKIPIVTYDDLQLLIRRIADGDRSPILTAQPISEFIVRYVKGLDKGKVLYFLFTRSETKTRGGIPARSAVTSFYRNDSFKDQPYDPYNVPIIPNEAIYCVDTYQSMYTQILCGLYEREHVLQVGATFASSLIRVIRFLQLEWHLLEHDIRTGSFNPKVTDVSIRERMTQVMRPNPELADFIARECAKDSWEGIIIKIWPNTKFIKTVVTGSMAQYIPTLDYYSGGLPIASLMYASSECYFGINLNPMCKPSEVSYTIMPNMAYFEFLPHEPNSPELTQPEPVDLANVEIDKEYEVVITTISGLCRYRVGDILRVTGFYNSVPQFQFVRRKNVVLSIDMDKTDETELQAAVENASHLLHEFNTSVVEYTSYADMTTIPGHYVIYCELLEKDSANSPSDMVLDQCCRAIEESLNSVYRRCRVADKSIGPLEIRVVKNGTFEELMDYAISKGASISQYKVSRCVSSTPIVDLLDSRVVSKHYSPSLSYWTS</sequence>
<accession>A0ABR0W7F2</accession>
<organism evidence="5 6">
    <name type="scientific">Rehmannia glutinosa</name>
    <name type="common">Chinese foxglove</name>
    <dbReference type="NCBI Taxonomy" id="99300"/>
    <lineage>
        <taxon>Eukaryota</taxon>
        <taxon>Viridiplantae</taxon>
        <taxon>Streptophyta</taxon>
        <taxon>Embryophyta</taxon>
        <taxon>Tracheophyta</taxon>
        <taxon>Spermatophyta</taxon>
        <taxon>Magnoliopsida</taxon>
        <taxon>eudicotyledons</taxon>
        <taxon>Gunneridae</taxon>
        <taxon>Pentapetalae</taxon>
        <taxon>asterids</taxon>
        <taxon>lamiids</taxon>
        <taxon>Lamiales</taxon>
        <taxon>Orobanchaceae</taxon>
        <taxon>Rehmannieae</taxon>
        <taxon>Rehmannia</taxon>
    </lineage>
</organism>
<name>A0ABR0W7F2_REHGL</name>
<dbReference type="PANTHER" id="PTHR31901:SF96">
    <property type="entry name" value="INDOLE-3-ACETIC ACID-AMIDO SYNTHETASE GH3.1-RELATED"/>
    <property type="match status" value="1"/>
</dbReference>
<dbReference type="Proteomes" id="UP001318860">
    <property type="component" value="Unassembled WGS sequence"/>
</dbReference>
<feature type="domain" description="GH3 middle" evidence="3">
    <location>
        <begin position="324"/>
        <end position="398"/>
    </location>
</feature>